<name>A0A226D842_FOLCA</name>
<feature type="transmembrane region" description="Helical" evidence="1">
    <location>
        <begin position="184"/>
        <end position="203"/>
    </location>
</feature>
<evidence type="ECO:0000313" key="3">
    <source>
        <dbReference type="Proteomes" id="UP000198287"/>
    </source>
</evidence>
<reference evidence="2 3" key="1">
    <citation type="submission" date="2015-12" db="EMBL/GenBank/DDBJ databases">
        <title>The genome of Folsomia candida.</title>
        <authorList>
            <person name="Faddeeva A."/>
            <person name="Derks M.F."/>
            <person name="Anvar Y."/>
            <person name="Smit S."/>
            <person name="Van Straalen N."/>
            <person name="Roelofs D."/>
        </authorList>
    </citation>
    <scope>NUCLEOTIDE SEQUENCE [LARGE SCALE GENOMIC DNA]</scope>
    <source>
        <strain evidence="2 3">VU population</strain>
        <tissue evidence="2">Whole body</tissue>
    </source>
</reference>
<comment type="caution">
    <text evidence="2">The sequence shown here is derived from an EMBL/GenBank/DDBJ whole genome shotgun (WGS) entry which is preliminary data.</text>
</comment>
<keyword evidence="3" id="KW-1185">Reference proteome</keyword>
<accession>A0A226D842</accession>
<sequence length="284" mass="32290">MVVTPLMWKSIDNSNIAFSYLWQRPFEWDIKARKFIVTPRNKLIPFFLVNFVLLPMNNIFCLIILGGHLFGVISPSFINLVITTIILALSFANVISHSTVLMHLVLSCIDHVVLDGRQLARGTVRSSELSRNLHGYVQIQVLLSQLPLAAFETIVASLMLLGLLVCVTFNYVTIKMRHIIPITFYVYFPSVSVLTPIVIRIMLPKTVAIFEGGRVIRDTVWTTLLGLSSEKKYFKRKMKGIGEIAFYASFFQYRLYRLQNSTKATFYAVIIDRTITALLSIDSS</sequence>
<evidence type="ECO:0000256" key="1">
    <source>
        <dbReference type="SAM" id="Phobius"/>
    </source>
</evidence>
<dbReference type="AlphaFoldDB" id="A0A226D842"/>
<dbReference type="Proteomes" id="UP000198287">
    <property type="component" value="Unassembled WGS sequence"/>
</dbReference>
<dbReference type="EMBL" id="LNIX01000031">
    <property type="protein sequence ID" value="OXA40907.1"/>
    <property type="molecule type" value="Genomic_DNA"/>
</dbReference>
<protein>
    <submittedName>
        <fullName evidence="2">Uncharacterized protein</fullName>
    </submittedName>
</protein>
<feature type="transmembrane region" description="Helical" evidence="1">
    <location>
        <begin position="148"/>
        <end position="172"/>
    </location>
</feature>
<keyword evidence="1" id="KW-0472">Membrane</keyword>
<proteinExistence type="predicted"/>
<organism evidence="2 3">
    <name type="scientific">Folsomia candida</name>
    <name type="common">Springtail</name>
    <dbReference type="NCBI Taxonomy" id="158441"/>
    <lineage>
        <taxon>Eukaryota</taxon>
        <taxon>Metazoa</taxon>
        <taxon>Ecdysozoa</taxon>
        <taxon>Arthropoda</taxon>
        <taxon>Hexapoda</taxon>
        <taxon>Collembola</taxon>
        <taxon>Entomobryomorpha</taxon>
        <taxon>Isotomoidea</taxon>
        <taxon>Isotomidae</taxon>
        <taxon>Proisotominae</taxon>
        <taxon>Folsomia</taxon>
    </lineage>
</organism>
<keyword evidence="1" id="KW-0812">Transmembrane</keyword>
<feature type="transmembrane region" description="Helical" evidence="1">
    <location>
        <begin position="77"/>
        <end position="96"/>
    </location>
</feature>
<keyword evidence="1" id="KW-1133">Transmembrane helix</keyword>
<feature type="transmembrane region" description="Helical" evidence="1">
    <location>
        <begin position="43"/>
        <end position="65"/>
    </location>
</feature>
<gene>
    <name evidence="2" type="ORF">Fcan01_24354</name>
</gene>
<evidence type="ECO:0000313" key="2">
    <source>
        <dbReference type="EMBL" id="OXA40907.1"/>
    </source>
</evidence>